<feature type="domain" description="3-keto-alpha-glucoside-1,2-lyase/3-keto-2-hydroxy-glucal hydratase" evidence="2">
    <location>
        <begin position="205"/>
        <end position="385"/>
    </location>
</feature>
<name>D2R0Y7_PIRSD</name>
<accession>D2R0Y7</accession>
<organism evidence="3 4">
    <name type="scientific">Pirellula staleyi (strain ATCC 27377 / DSM 6068 / ICPB 4128)</name>
    <name type="common">Pirella staleyi</name>
    <dbReference type="NCBI Taxonomy" id="530564"/>
    <lineage>
        <taxon>Bacteria</taxon>
        <taxon>Pseudomonadati</taxon>
        <taxon>Planctomycetota</taxon>
        <taxon>Planctomycetia</taxon>
        <taxon>Pirellulales</taxon>
        <taxon>Pirellulaceae</taxon>
        <taxon>Pirellula</taxon>
    </lineage>
</organism>
<feature type="signal peptide" evidence="1">
    <location>
        <begin position="1"/>
        <end position="28"/>
    </location>
</feature>
<dbReference type="InterPro" id="IPR010496">
    <property type="entry name" value="AL/BT2_dom"/>
</dbReference>
<sequence precursor="true">MIVRNRFTFHCWLCVIASMILGAICSLATGEEPAATGFSYSLLKGDTFDGWIVTGCQAEVKEGVIRATSGEGMIRTENEYGDFILELEWRPLKESDFDSGIFFRAALPPEGKPWPQKYQVNLKQNDEGNVGPLKEARSKGLIKPGEWNQMQLTVIGDKASLQLNGKDAWTASGVERPRGYIAIQVEATLGGPFEFRQLKITELGAKSLITDDKLTGFTGVGGEKEACWSLEEGMIVCSGKKGPWLRYDQPVQDFNLRFDYQLLQGGNSGIYVRVPEDGNHHGKGAGVEIQLLDDTSEKYKQLKEYQYTGSIYAILAAKNRLDKPAPAWNTMEIDCRANRYRITHNGVVVLETDDTQTPELAERRVEGYLGLQNHTSKIWFRNLRLGPSLPELPAAK</sequence>
<dbReference type="GO" id="GO:0016787">
    <property type="term" value="F:hydrolase activity"/>
    <property type="evidence" value="ECO:0007669"/>
    <property type="project" value="InterPro"/>
</dbReference>
<gene>
    <name evidence="3" type="ordered locus">Psta_3817</name>
</gene>
<dbReference type="KEGG" id="psl:Psta_3817"/>
<dbReference type="eggNOG" id="COG1413">
    <property type="taxonomic scope" value="Bacteria"/>
</dbReference>
<feature type="chain" id="PRO_5003035340" description="3-keto-alpha-glucoside-1,2-lyase/3-keto-2-hydroxy-glucal hydratase domain-containing protein" evidence="1">
    <location>
        <begin position="29"/>
        <end position="396"/>
    </location>
</feature>
<dbReference type="AlphaFoldDB" id="D2R0Y7"/>
<dbReference type="STRING" id="530564.Psta_3817"/>
<dbReference type="Proteomes" id="UP000001887">
    <property type="component" value="Chromosome"/>
</dbReference>
<proteinExistence type="predicted"/>
<dbReference type="EMBL" id="CP001848">
    <property type="protein sequence ID" value="ADB18472.1"/>
    <property type="molecule type" value="Genomic_DNA"/>
</dbReference>
<reference evidence="3 4" key="1">
    <citation type="journal article" date="2009" name="Stand. Genomic Sci.">
        <title>Complete genome sequence of Pirellula staleyi type strain (ATCC 27377).</title>
        <authorList>
            <person name="Clum A."/>
            <person name="Tindall B.J."/>
            <person name="Sikorski J."/>
            <person name="Ivanova N."/>
            <person name="Mavrommatis K."/>
            <person name="Lucas S."/>
            <person name="Glavina del Rio T."/>
            <person name="Nolan M."/>
            <person name="Chen F."/>
            <person name="Tice H."/>
            <person name="Pitluck S."/>
            <person name="Cheng J.F."/>
            <person name="Chertkov O."/>
            <person name="Brettin T."/>
            <person name="Han C."/>
            <person name="Detter J.C."/>
            <person name="Kuske C."/>
            <person name="Bruce D."/>
            <person name="Goodwin L."/>
            <person name="Ovchinikova G."/>
            <person name="Pati A."/>
            <person name="Mikhailova N."/>
            <person name="Chen A."/>
            <person name="Palaniappan K."/>
            <person name="Land M."/>
            <person name="Hauser L."/>
            <person name="Chang Y.J."/>
            <person name="Jeffries C.D."/>
            <person name="Chain P."/>
            <person name="Rohde M."/>
            <person name="Goker M."/>
            <person name="Bristow J."/>
            <person name="Eisen J.A."/>
            <person name="Markowitz V."/>
            <person name="Hugenholtz P."/>
            <person name="Kyrpides N.C."/>
            <person name="Klenk H.P."/>
            <person name="Lapidus A."/>
        </authorList>
    </citation>
    <scope>NUCLEOTIDE SEQUENCE [LARGE SCALE GENOMIC DNA]</scope>
    <source>
        <strain evidence="4">ATCC 27377 / DSM 6068 / ICPB 4128</strain>
    </source>
</reference>
<protein>
    <recommendedName>
        <fullName evidence="2">3-keto-alpha-glucoside-1,2-lyase/3-keto-2-hydroxy-glucal hydratase domain-containing protein</fullName>
    </recommendedName>
</protein>
<dbReference type="Pfam" id="PF06439">
    <property type="entry name" value="3keto-disac_hyd"/>
    <property type="match status" value="2"/>
</dbReference>
<evidence type="ECO:0000259" key="2">
    <source>
        <dbReference type="Pfam" id="PF06439"/>
    </source>
</evidence>
<dbReference type="Gene3D" id="2.60.120.560">
    <property type="entry name" value="Exo-inulinase, domain 1"/>
    <property type="match status" value="2"/>
</dbReference>
<keyword evidence="4" id="KW-1185">Reference proteome</keyword>
<keyword evidence="1" id="KW-0732">Signal</keyword>
<feature type="domain" description="3-keto-alpha-glucoside-1,2-lyase/3-keto-2-hydroxy-glucal hydratase" evidence="2">
    <location>
        <begin position="41"/>
        <end position="201"/>
    </location>
</feature>
<evidence type="ECO:0000256" key="1">
    <source>
        <dbReference type="SAM" id="SignalP"/>
    </source>
</evidence>
<dbReference type="HOGENOM" id="CLU_050017_0_0_0"/>
<evidence type="ECO:0000313" key="4">
    <source>
        <dbReference type="Proteomes" id="UP000001887"/>
    </source>
</evidence>
<evidence type="ECO:0000313" key="3">
    <source>
        <dbReference type="EMBL" id="ADB18472.1"/>
    </source>
</evidence>